<feature type="compositionally biased region" description="Acidic residues" evidence="2">
    <location>
        <begin position="519"/>
        <end position="531"/>
    </location>
</feature>
<dbReference type="Pfam" id="PF07814">
    <property type="entry name" value="WAPL"/>
    <property type="match status" value="1"/>
</dbReference>
<evidence type="ECO:0000256" key="1">
    <source>
        <dbReference type="ARBA" id="ARBA00006854"/>
    </source>
</evidence>
<feature type="compositionally biased region" description="Basic and acidic residues" evidence="2">
    <location>
        <begin position="318"/>
        <end position="329"/>
    </location>
</feature>
<feature type="compositionally biased region" description="Basic and acidic residues" evidence="2">
    <location>
        <begin position="35"/>
        <end position="44"/>
    </location>
</feature>
<feature type="compositionally biased region" description="Polar residues" evidence="2">
    <location>
        <begin position="277"/>
        <end position="286"/>
    </location>
</feature>
<feature type="region of interest" description="Disordered" evidence="2">
    <location>
        <begin position="515"/>
        <end position="592"/>
    </location>
</feature>
<accession>A0A6A5V654</accession>
<feature type="compositionally biased region" description="Basic and acidic residues" evidence="2">
    <location>
        <begin position="74"/>
        <end position="84"/>
    </location>
</feature>
<evidence type="ECO:0000313" key="5">
    <source>
        <dbReference type="Proteomes" id="UP000800036"/>
    </source>
</evidence>
<feature type="compositionally biased region" description="Polar residues" evidence="2">
    <location>
        <begin position="330"/>
        <end position="347"/>
    </location>
</feature>
<protein>
    <recommendedName>
        <fullName evidence="3">Wings apart-like protein C-terminal domain-containing protein</fullName>
    </recommendedName>
</protein>
<evidence type="ECO:0000259" key="3">
    <source>
        <dbReference type="Pfam" id="PF07814"/>
    </source>
</evidence>
<evidence type="ECO:0000256" key="2">
    <source>
        <dbReference type="SAM" id="MobiDB-lite"/>
    </source>
</evidence>
<comment type="similarity">
    <text evidence="1">Belongs to the WAPL family.</text>
</comment>
<name>A0A6A5V654_9PLEO</name>
<evidence type="ECO:0000313" key="4">
    <source>
        <dbReference type="EMBL" id="KAF1971749.1"/>
    </source>
</evidence>
<reference evidence="4" key="1">
    <citation type="journal article" date="2020" name="Stud. Mycol.">
        <title>101 Dothideomycetes genomes: a test case for predicting lifestyles and emergence of pathogens.</title>
        <authorList>
            <person name="Haridas S."/>
            <person name="Albert R."/>
            <person name="Binder M."/>
            <person name="Bloem J."/>
            <person name="Labutti K."/>
            <person name="Salamov A."/>
            <person name="Andreopoulos B."/>
            <person name="Baker S."/>
            <person name="Barry K."/>
            <person name="Bills G."/>
            <person name="Bluhm B."/>
            <person name="Cannon C."/>
            <person name="Castanera R."/>
            <person name="Culley D."/>
            <person name="Daum C."/>
            <person name="Ezra D."/>
            <person name="Gonzalez J."/>
            <person name="Henrissat B."/>
            <person name="Kuo A."/>
            <person name="Liang C."/>
            <person name="Lipzen A."/>
            <person name="Lutzoni F."/>
            <person name="Magnuson J."/>
            <person name="Mondo S."/>
            <person name="Nolan M."/>
            <person name="Ohm R."/>
            <person name="Pangilinan J."/>
            <person name="Park H.-J."/>
            <person name="Ramirez L."/>
            <person name="Alfaro M."/>
            <person name="Sun H."/>
            <person name="Tritt A."/>
            <person name="Yoshinaga Y."/>
            <person name="Zwiers L.-H."/>
            <person name="Turgeon B."/>
            <person name="Goodwin S."/>
            <person name="Spatafora J."/>
            <person name="Crous P."/>
            <person name="Grigoriev I."/>
        </authorList>
    </citation>
    <scope>NUCLEOTIDE SEQUENCE</scope>
    <source>
        <strain evidence="4">CBS 107.79</strain>
    </source>
</reference>
<feature type="compositionally biased region" description="Low complexity" evidence="2">
    <location>
        <begin position="53"/>
        <end position="69"/>
    </location>
</feature>
<dbReference type="PANTHER" id="PTHR22100:SF13">
    <property type="entry name" value="WINGS APART-LIKE PROTEIN HOMOLOG"/>
    <property type="match status" value="1"/>
</dbReference>
<dbReference type="OrthoDB" id="78088at2759"/>
<dbReference type="InterPro" id="IPR011989">
    <property type="entry name" value="ARM-like"/>
</dbReference>
<dbReference type="Proteomes" id="UP000800036">
    <property type="component" value="Unassembled WGS sequence"/>
</dbReference>
<feature type="compositionally biased region" description="Polar residues" evidence="2">
    <location>
        <begin position="147"/>
        <end position="165"/>
    </location>
</feature>
<feature type="region of interest" description="Disordered" evidence="2">
    <location>
        <begin position="29"/>
        <end position="387"/>
    </location>
</feature>
<dbReference type="AlphaFoldDB" id="A0A6A5V654"/>
<dbReference type="InterPro" id="IPR016024">
    <property type="entry name" value="ARM-type_fold"/>
</dbReference>
<dbReference type="SUPFAM" id="SSF48371">
    <property type="entry name" value="ARM repeat"/>
    <property type="match status" value="1"/>
</dbReference>
<gene>
    <name evidence="4" type="ORF">BU23DRAFT_535818</name>
</gene>
<dbReference type="InterPro" id="IPR022771">
    <property type="entry name" value="WAPL_C"/>
</dbReference>
<dbReference type="Gene3D" id="1.25.10.10">
    <property type="entry name" value="Leucine-rich Repeat Variant"/>
    <property type="match status" value="1"/>
</dbReference>
<dbReference type="InterPro" id="IPR039874">
    <property type="entry name" value="WAPL"/>
</dbReference>
<dbReference type="EMBL" id="ML976691">
    <property type="protein sequence ID" value="KAF1971749.1"/>
    <property type="molecule type" value="Genomic_DNA"/>
</dbReference>
<proteinExistence type="inferred from homology"/>
<feature type="domain" description="Wings apart-like protein C-terminal" evidence="3">
    <location>
        <begin position="633"/>
        <end position="971"/>
    </location>
</feature>
<organism evidence="4 5">
    <name type="scientific">Bimuria novae-zelandiae CBS 107.79</name>
    <dbReference type="NCBI Taxonomy" id="1447943"/>
    <lineage>
        <taxon>Eukaryota</taxon>
        <taxon>Fungi</taxon>
        <taxon>Dikarya</taxon>
        <taxon>Ascomycota</taxon>
        <taxon>Pezizomycotina</taxon>
        <taxon>Dothideomycetes</taxon>
        <taxon>Pleosporomycetidae</taxon>
        <taxon>Pleosporales</taxon>
        <taxon>Massarineae</taxon>
        <taxon>Didymosphaeriaceae</taxon>
        <taxon>Bimuria</taxon>
    </lineage>
</organism>
<sequence length="1090" mass="119469">MAMPMSSVFTGAERRKKVITYGRAARLSNAQIFTDDAHSPERPHKQAVRLPTGSQISGAASGSGDASHTSRVRQRLEPEPRDEFDVPSDDEPTPRAIPIKKSLPKQKPPPKPVDSFDAWDVPSSGDERRAAKVGKGKAVQPARKTKPQQQAKPQGKSQPATTHDLCTTAALATRTRAKTPVSDLKPSLAAQTRPTKQLVPAVKATSKRKPTPSESNQAVSYNKAKSAAVYTAKETVPTPPTESSVESAVFDVPSSDDDAPTHTPVRSRKPPMARSKVSPNASTSRAPLSPEASAESDTSNAFHKRKRRGSASSSVTVKRMEITERKRDASVSQTSRKYQKAENSVSPGHTKDDSLQPALMAEIHGPPASKPKRTRTRTVPVVSRSAIAKSQSSPVKLHSVLAMRSATKPSPVQETPEAPIAEDETMYDIREEATPLARGANSYNLGSVTPRQRDLFTNLLDGGLDMTTPMPSISKLRLTNRTPHSTVAALTRSSSNVPQSAHTRKGRLIDMLKRAVPSSEEETESDEESEQDIIKIPTVLSIPAPKTVRQDASQTTGEEMDIDQDTQSSSQASRPAPPRRDTSRTYANTRSYLEESNLEDGLLNWNEDIEFDMVDRQGSVTGSEDDSQQVTGLPELRRKGQLYKFEAETLAMIEDISGKNSTNISARRSAMMEFATQMTDNKFIDQLLESAMTSSSLRAIAPTGDMIFDFAAAAAILFMLKTKPSYAVVEQIYRSDILSTLRNLLSSSLSSFDIHRIAKERKTNMAANGRESVVDFRTLVLQTLAWSADDVPKLSPQLLAIKVLEELVIGLRTFGNTDSIVDESMIGKVLDAASGPSERLVSGKVTAQDSLILQAAISTLESLSLSKTDQATWPDVILRRLAAMMSGFFEATRTSPTRLAIRLCMNVSNGMPKACQIFAEETFVTRLTRFIVDCFKLLGNDDGEHSRAEVREDLILGLGAMMNLAEFSDQARMSVIQGEDDLIGELVKIFLEGSERAERADSMEESESLVPVGYLTIMLGNLCLNSRVRRRVTSLLPEKQFALLVQKVKEFVQYNQRVDQAEFEGAEGQQTLQNFTLRLMLVVERLEKAV</sequence>
<keyword evidence="5" id="KW-1185">Reference proteome</keyword>
<dbReference type="PANTHER" id="PTHR22100">
    <property type="entry name" value="WINGS APART-LIKE PROTEIN HOMOLOG"/>
    <property type="match status" value="1"/>
</dbReference>